<keyword evidence="16" id="KW-1185">Reference proteome</keyword>
<keyword evidence="9 13" id="KW-0057">Aromatic amino acid biosynthesis</keyword>
<comment type="pathway">
    <text evidence="2">Metabolic intermediate biosynthesis; prephenate biosynthesis; prephenate from chorismate: step 1/1.</text>
</comment>
<dbReference type="SUPFAM" id="SSF48600">
    <property type="entry name" value="Chorismate mutase II"/>
    <property type="match status" value="1"/>
</dbReference>
<evidence type="ECO:0000256" key="5">
    <source>
        <dbReference type="ARBA" id="ARBA00020296"/>
    </source>
</evidence>
<dbReference type="PANTHER" id="PTHR21145:SF12">
    <property type="entry name" value="CHORISMATE MUTASE"/>
    <property type="match status" value="1"/>
</dbReference>
<keyword evidence="11 13" id="KW-0413">Isomerase</keyword>
<comment type="subcellular location">
    <subcellularLocation>
        <location evidence="1">Cytoplasm</location>
    </subcellularLocation>
</comment>
<evidence type="ECO:0000313" key="15">
    <source>
        <dbReference type="EMBL" id="KAI9637112.1"/>
    </source>
</evidence>
<evidence type="ECO:0000256" key="7">
    <source>
        <dbReference type="ARBA" id="ARBA00022498"/>
    </source>
</evidence>
<protein>
    <recommendedName>
        <fullName evidence="5 13">Chorismate mutase</fullName>
        <ecNumber evidence="4 13">5.4.99.5</ecNumber>
    </recommendedName>
</protein>
<keyword evidence="7" id="KW-0827">Tyrosine biosynthesis</keyword>
<dbReference type="PROSITE" id="PS51169">
    <property type="entry name" value="CHORISMATE_MUT_3"/>
    <property type="match status" value="1"/>
</dbReference>
<evidence type="ECO:0000256" key="11">
    <source>
        <dbReference type="ARBA" id="ARBA00023235"/>
    </source>
</evidence>
<dbReference type="InterPro" id="IPR037039">
    <property type="entry name" value="CM_AroQ_sf_eucaryotic"/>
</dbReference>
<dbReference type="PIRSF" id="PIRSF017318">
    <property type="entry name" value="Chor_mut_AroQ_eu"/>
    <property type="match status" value="1"/>
</dbReference>
<evidence type="ECO:0000313" key="16">
    <source>
        <dbReference type="Proteomes" id="UP001164286"/>
    </source>
</evidence>
<evidence type="ECO:0000256" key="1">
    <source>
        <dbReference type="ARBA" id="ARBA00004496"/>
    </source>
</evidence>
<evidence type="ECO:0000256" key="12">
    <source>
        <dbReference type="ARBA" id="ARBA00023979"/>
    </source>
</evidence>
<dbReference type="GO" id="GO:0009094">
    <property type="term" value="P:L-phenylalanine biosynthetic process"/>
    <property type="evidence" value="ECO:0007669"/>
    <property type="project" value="UniProtKB-KW"/>
</dbReference>
<dbReference type="Pfam" id="PF01817">
    <property type="entry name" value="CM_2"/>
    <property type="match status" value="1"/>
</dbReference>
<dbReference type="GO" id="GO:0005737">
    <property type="term" value="C:cytoplasm"/>
    <property type="evidence" value="ECO:0007669"/>
    <property type="project" value="UniProtKB-SubCell"/>
</dbReference>
<comment type="subunit">
    <text evidence="3">Homodimer.</text>
</comment>
<dbReference type="EC" id="5.4.99.5" evidence="4 13"/>
<evidence type="ECO:0000256" key="8">
    <source>
        <dbReference type="ARBA" id="ARBA00022605"/>
    </source>
</evidence>
<organism evidence="15 16">
    <name type="scientific">Dioszegia hungarica</name>
    <dbReference type="NCBI Taxonomy" id="4972"/>
    <lineage>
        <taxon>Eukaryota</taxon>
        <taxon>Fungi</taxon>
        <taxon>Dikarya</taxon>
        <taxon>Basidiomycota</taxon>
        <taxon>Agaricomycotina</taxon>
        <taxon>Tremellomycetes</taxon>
        <taxon>Tremellales</taxon>
        <taxon>Bulleribasidiaceae</taxon>
        <taxon>Dioszegia</taxon>
    </lineage>
</organism>
<dbReference type="InterPro" id="IPR036263">
    <property type="entry name" value="Chorismate_II_sf"/>
</dbReference>
<accession>A0AA38H9T8</accession>
<evidence type="ECO:0000256" key="13">
    <source>
        <dbReference type="PIRNR" id="PIRNR017318"/>
    </source>
</evidence>
<dbReference type="GO" id="GO:0046417">
    <property type="term" value="P:chorismate metabolic process"/>
    <property type="evidence" value="ECO:0007669"/>
    <property type="project" value="InterPro"/>
</dbReference>
<dbReference type="PANTHER" id="PTHR21145">
    <property type="entry name" value="CHORISMATE MUTASE"/>
    <property type="match status" value="1"/>
</dbReference>
<dbReference type="GeneID" id="77726378"/>
<evidence type="ECO:0000256" key="10">
    <source>
        <dbReference type="ARBA" id="ARBA00023222"/>
    </source>
</evidence>
<dbReference type="Proteomes" id="UP001164286">
    <property type="component" value="Unassembled WGS sequence"/>
</dbReference>
<keyword evidence="6" id="KW-0963">Cytoplasm</keyword>
<evidence type="ECO:0000259" key="14">
    <source>
        <dbReference type="Pfam" id="PF01817"/>
    </source>
</evidence>
<proteinExistence type="predicted"/>
<feature type="domain" description="Chorismate mutase" evidence="14">
    <location>
        <begin position="151"/>
        <end position="265"/>
    </location>
</feature>
<dbReference type="AlphaFoldDB" id="A0AA38H9T8"/>
<dbReference type="NCBIfam" id="TIGR01802">
    <property type="entry name" value="CM_pl-yst"/>
    <property type="match status" value="1"/>
</dbReference>
<dbReference type="FunFam" id="1.10.590.10:FF:000002">
    <property type="entry name" value="Chorismate mutase"/>
    <property type="match status" value="1"/>
</dbReference>
<evidence type="ECO:0000256" key="2">
    <source>
        <dbReference type="ARBA" id="ARBA00004817"/>
    </source>
</evidence>
<dbReference type="InterPro" id="IPR008238">
    <property type="entry name" value="Chorismate_mutase_AroQ_euk"/>
</dbReference>
<keyword evidence="10" id="KW-0584">Phenylalanine biosynthesis</keyword>
<dbReference type="GO" id="GO:0004106">
    <property type="term" value="F:chorismate mutase activity"/>
    <property type="evidence" value="ECO:0007669"/>
    <property type="project" value="UniProtKB-UniRule"/>
</dbReference>
<dbReference type="EMBL" id="JAKWFO010000005">
    <property type="protein sequence ID" value="KAI9637112.1"/>
    <property type="molecule type" value="Genomic_DNA"/>
</dbReference>
<dbReference type="InterPro" id="IPR002701">
    <property type="entry name" value="CM_II_prokaryot"/>
</dbReference>
<evidence type="ECO:0000256" key="9">
    <source>
        <dbReference type="ARBA" id="ARBA00023141"/>
    </source>
</evidence>
<gene>
    <name evidence="15" type="ORF">MKK02DRAFT_26350</name>
</gene>
<comment type="catalytic activity">
    <reaction evidence="12">
        <text>chorismate = prephenate</text>
        <dbReference type="Rhea" id="RHEA:13897"/>
        <dbReference type="ChEBI" id="CHEBI:29748"/>
        <dbReference type="ChEBI" id="CHEBI:29934"/>
        <dbReference type="EC" id="5.4.99.5"/>
    </reaction>
    <physiologicalReaction direction="left-to-right" evidence="12">
        <dbReference type="Rhea" id="RHEA:13898"/>
    </physiologicalReaction>
</comment>
<evidence type="ECO:0000256" key="4">
    <source>
        <dbReference type="ARBA" id="ARBA00012404"/>
    </source>
</evidence>
<sequence length="290" mass="32949">MNFTSGAPVSELLSLDRIREQLIRLEDTIIFLLIERAQFSHNPIIYRPGAFEKETNFNGSWLEWFLQEIESFHAKARRYTSPDEHPFTPIEQLPQPIIVPQTYPSILHKESYDHPSTNVNPRILDFYVKKIAPAITKPGKGRLEDDGNYGSAATRDVEVLQALSRRIHYGMFVSESKFQSAPHDFIPHILSNPPNSEALAGLITKPAVEAKLLIRLGNKARVYGGEMDADGRVVEAEDEAARKIDVDEVVRLYKDHVIPLTKDVEVDYLIHRLDGVPQEQIDKWMKGAAQ</sequence>
<keyword evidence="8 13" id="KW-0028">Amino-acid biosynthesis</keyword>
<comment type="caution">
    <text evidence="15">The sequence shown here is derived from an EMBL/GenBank/DDBJ whole genome shotgun (WGS) entry which is preliminary data.</text>
</comment>
<reference evidence="15" key="1">
    <citation type="journal article" date="2022" name="G3 (Bethesda)">
        <title>High quality genome of the basidiomycete yeast Dioszegia hungarica PDD-24b-2 isolated from cloud water.</title>
        <authorList>
            <person name="Jarrige D."/>
            <person name="Haridas S."/>
            <person name="Bleykasten-Grosshans C."/>
            <person name="Joly M."/>
            <person name="Nadalig T."/>
            <person name="Sancelme M."/>
            <person name="Vuilleumier S."/>
            <person name="Grigoriev I.V."/>
            <person name="Amato P."/>
            <person name="Bringel F."/>
        </authorList>
    </citation>
    <scope>NUCLEOTIDE SEQUENCE</scope>
    <source>
        <strain evidence="15">PDD-24b-2</strain>
    </source>
</reference>
<evidence type="ECO:0000256" key="6">
    <source>
        <dbReference type="ARBA" id="ARBA00022490"/>
    </source>
</evidence>
<evidence type="ECO:0000256" key="3">
    <source>
        <dbReference type="ARBA" id="ARBA00011738"/>
    </source>
</evidence>
<dbReference type="Gene3D" id="1.10.590.10">
    <property type="entry name" value="Chorismate mutase, AroQ class superfamily, eukaryotic"/>
    <property type="match status" value="1"/>
</dbReference>
<dbReference type="RefSeq" id="XP_052946889.1">
    <property type="nucleotide sequence ID" value="XM_053087177.1"/>
</dbReference>
<name>A0AA38H9T8_9TREE</name>
<dbReference type="GO" id="GO:0006571">
    <property type="term" value="P:tyrosine biosynthetic process"/>
    <property type="evidence" value="ECO:0007669"/>
    <property type="project" value="UniProtKB-KW"/>
</dbReference>